<reference evidence="3" key="1">
    <citation type="submission" date="2022-11" db="UniProtKB">
        <authorList>
            <consortium name="WormBaseParasite"/>
        </authorList>
    </citation>
    <scope>IDENTIFICATION</scope>
</reference>
<feature type="signal peptide" evidence="1">
    <location>
        <begin position="1"/>
        <end position="25"/>
    </location>
</feature>
<evidence type="ECO:0000256" key="1">
    <source>
        <dbReference type="SAM" id="SignalP"/>
    </source>
</evidence>
<keyword evidence="1" id="KW-0732">Signal</keyword>
<keyword evidence="2" id="KW-1185">Reference proteome</keyword>
<protein>
    <submittedName>
        <fullName evidence="3">Uncharacterized protein</fullName>
    </submittedName>
</protein>
<accession>A0A915CTV7</accession>
<feature type="chain" id="PRO_5038128072" evidence="1">
    <location>
        <begin position="26"/>
        <end position="78"/>
    </location>
</feature>
<evidence type="ECO:0000313" key="2">
    <source>
        <dbReference type="Proteomes" id="UP000887574"/>
    </source>
</evidence>
<dbReference type="Proteomes" id="UP000887574">
    <property type="component" value="Unplaced"/>
</dbReference>
<dbReference type="AlphaFoldDB" id="A0A915CTV7"/>
<organism evidence="2 3">
    <name type="scientific">Ditylenchus dipsaci</name>
    <dbReference type="NCBI Taxonomy" id="166011"/>
    <lineage>
        <taxon>Eukaryota</taxon>
        <taxon>Metazoa</taxon>
        <taxon>Ecdysozoa</taxon>
        <taxon>Nematoda</taxon>
        <taxon>Chromadorea</taxon>
        <taxon>Rhabditida</taxon>
        <taxon>Tylenchina</taxon>
        <taxon>Tylenchomorpha</taxon>
        <taxon>Sphaerularioidea</taxon>
        <taxon>Anguinidae</taxon>
        <taxon>Anguininae</taxon>
        <taxon>Ditylenchus</taxon>
    </lineage>
</organism>
<dbReference type="WBParaSite" id="jg1218">
    <property type="protein sequence ID" value="jg1218"/>
    <property type="gene ID" value="jg1218"/>
</dbReference>
<proteinExistence type="predicted"/>
<evidence type="ECO:0000313" key="3">
    <source>
        <dbReference type="WBParaSite" id="jg1218"/>
    </source>
</evidence>
<name>A0A915CTV7_9BILA</name>
<sequence length="78" mass="8842">MLMTRYFALRLISALIILNKNLILASEDQLTQVFSQKALQMMKLLPPGYDMTKLSPEVMESVMAGKIPDFFLCLLICS</sequence>